<reference evidence="2 3" key="1">
    <citation type="submission" date="2019-06" db="EMBL/GenBank/DDBJ databases">
        <title>Genome sequence of Rhodobacteraceae bacterium D4M1.</title>
        <authorList>
            <person name="Cao J."/>
        </authorList>
    </citation>
    <scope>NUCLEOTIDE SEQUENCE [LARGE SCALE GENOMIC DNA]</scope>
    <source>
        <strain evidence="2 3">D4M1</strain>
    </source>
</reference>
<dbReference type="GO" id="GO:0008374">
    <property type="term" value="F:O-acyltransferase activity"/>
    <property type="evidence" value="ECO:0007669"/>
    <property type="project" value="InterPro"/>
</dbReference>
<dbReference type="KEGG" id="ppru:FDP22_02945"/>
<evidence type="ECO:0000256" key="1">
    <source>
        <dbReference type="SAM" id="MobiDB-lite"/>
    </source>
</evidence>
<accession>A0A5B8FWP8</accession>
<dbReference type="Gene3D" id="3.40.50.1820">
    <property type="entry name" value="alpha/beta hydrolase"/>
    <property type="match status" value="1"/>
</dbReference>
<dbReference type="AlphaFoldDB" id="A0A5B8FWP8"/>
<dbReference type="Proteomes" id="UP000305888">
    <property type="component" value="Chromosome"/>
</dbReference>
<dbReference type="OrthoDB" id="869379at2"/>
<dbReference type="PANTHER" id="PTHR11440">
    <property type="entry name" value="LECITHIN-CHOLESTEROL ACYLTRANSFERASE-RELATED"/>
    <property type="match status" value="1"/>
</dbReference>
<evidence type="ECO:0000313" key="3">
    <source>
        <dbReference type="Proteomes" id="UP000305888"/>
    </source>
</evidence>
<keyword evidence="3" id="KW-1185">Reference proteome</keyword>
<feature type="region of interest" description="Disordered" evidence="1">
    <location>
        <begin position="549"/>
        <end position="581"/>
    </location>
</feature>
<dbReference type="Pfam" id="PF02450">
    <property type="entry name" value="LCAT"/>
    <property type="match status" value="1"/>
</dbReference>
<feature type="compositionally biased region" description="Polar residues" evidence="1">
    <location>
        <begin position="20"/>
        <end position="37"/>
    </location>
</feature>
<feature type="region of interest" description="Disordered" evidence="1">
    <location>
        <begin position="1"/>
        <end position="52"/>
    </location>
</feature>
<organism evidence="2 3">
    <name type="scientific">Paroceanicella profunda</name>
    <dbReference type="NCBI Taxonomy" id="2579971"/>
    <lineage>
        <taxon>Bacteria</taxon>
        <taxon>Pseudomonadati</taxon>
        <taxon>Pseudomonadota</taxon>
        <taxon>Alphaproteobacteria</taxon>
        <taxon>Rhodobacterales</taxon>
        <taxon>Paracoccaceae</taxon>
        <taxon>Paroceanicella</taxon>
    </lineage>
</organism>
<sequence>MPSSVVAASMPHIAEGGSARASTSGVATNSPRNSIQRGQGRRGAAPPVPLIRVPRPGERRCARHACRMGRFLLPFRASGTQRWAVSAVKCLPVVGLMASMVLASCGSVPRLPDLSRIYGNAARIQGPERRPLLVMPGTMGSRLVDLASGVSVWGGPDGLSPDPRVARNLALLALPLAPEGEEARHLRDSIVPDSVLRAATARVLGVPVEIEVYGGIANMLRLGGWVADDDPNPGSEPVNSYPFAYDWRRDLVDSVSAFDRFVLLHEEENAPPHSLDLMAHSMGTLIARYYLMYGTQDLPEDGSLPELTWAGAQHFSKVVLIAPPNAGSMAALDNLVNGKTLGPLQPFYPAALVGTHFSTYALMPRNRHHRVLWSDTHQPVEDLYDPALWERLGWGLASPDAEEIIADLLPDEPDPEVRRRRALAFLAEALGRAKQFQAALDRPIDALPPGLDIHMVVGGGYTTPAGARVDRETGELTVDTFEEGDGLVLRASSLLDERQGKPYTYGLDTPLKFTSVLFLPEEHVALTQSAVLGDNLLFWLIEGQRTRDSLRPGPLAPGPRIPLLSAAAPGTAPDGRDDTDR</sequence>
<evidence type="ECO:0008006" key="4">
    <source>
        <dbReference type="Google" id="ProtNLM"/>
    </source>
</evidence>
<dbReference type="InterPro" id="IPR003386">
    <property type="entry name" value="LACT/PDAT_acylTrfase"/>
</dbReference>
<gene>
    <name evidence="2" type="ORF">FDP22_02945</name>
</gene>
<dbReference type="GO" id="GO:0006629">
    <property type="term" value="P:lipid metabolic process"/>
    <property type="evidence" value="ECO:0007669"/>
    <property type="project" value="InterPro"/>
</dbReference>
<dbReference type="SUPFAM" id="SSF53474">
    <property type="entry name" value="alpha/beta-Hydrolases"/>
    <property type="match status" value="1"/>
</dbReference>
<name>A0A5B8FWP8_9RHOB</name>
<dbReference type="EMBL" id="CP040818">
    <property type="protein sequence ID" value="QDL90832.1"/>
    <property type="molecule type" value="Genomic_DNA"/>
</dbReference>
<protein>
    <recommendedName>
        <fullName evidence="4">Alpha/beta hydrolase</fullName>
    </recommendedName>
</protein>
<dbReference type="InterPro" id="IPR029058">
    <property type="entry name" value="AB_hydrolase_fold"/>
</dbReference>
<evidence type="ECO:0000313" key="2">
    <source>
        <dbReference type="EMBL" id="QDL90832.1"/>
    </source>
</evidence>
<proteinExistence type="predicted"/>